<proteinExistence type="predicted"/>
<accession>A0A162I623</accession>
<dbReference type="Proteomes" id="UP000076863">
    <property type="component" value="Unassembled WGS sequence"/>
</dbReference>
<sequence>MSEPSYTYIRVSKTDALESSAQKYRHLRLQGLESSPESFSSTYETEAAFSNDDWIQRLSAPDRETFICVANAAGEQDAPGIGDWVGQVTLRGPICLGSFFFRRIEAAAAAADFAERRSTTFNSGSHIHAKSMYDLW</sequence>
<dbReference type="AlphaFoldDB" id="A0A162I623"/>
<dbReference type="OrthoDB" id="41532at2759"/>
<dbReference type="EMBL" id="AZHA01000001">
    <property type="protein sequence ID" value="OAA52755.1"/>
    <property type="molecule type" value="Genomic_DNA"/>
</dbReference>
<reference evidence="1 2" key="1">
    <citation type="journal article" date="2016" name="Genome Biol. Evol.">
        <title>Divergent and convergent evolution of fungal pathogenicity.</title>
        <authorList>
            <person name="Shang Y."/>
            <person name="Xiao G."/>
            <person name="Zheng P."/>
            <person name="Cen K."/>
            <person name="Zhan S."/>
            <person name="Wang C."/>
        </authorList>
    </citation>
    <scope>NUCLEOTIDE SEQUENCE [LARGE SCALE GENOMIC DNA]</scope>
    <source>
        <strain evidence="1 2">RCEF 3172</strain>
    </source>
</reference>
<organism evidence="1 2">
    <name type="scientific">Beauveria brongniartii RCEF 3172</name>
    <dbReference type="NCBI Taxonomy" id="1081107"/>
    <lineage>
        <taxon>Eukaryota</taxon>
        <taxon>Fungi</taxon>
        <taxon>Dikarya</taxon>
        <taxon>Ascomycota</taxon>
        <taxon>Pezizomycotina</taxon>
        <taxon>Sordariomycetes</taxon>
        <taxon>Hypocreomycetidae</taxon>
        <taxon>Hypocreales</taxon>
        <taxon>Cordycipitaceae</taxon>
        <taxon>Beauveria</taxon>
        <taxon>Beauveria brongniartii</taxon>
    </lineage>
</organism>
<gene>
    <name evidence="1" type="ORF">BBO_00596</name>
</gene>
<evidence type="ECO:0000313" key="2">
    <source>
        <dbReference type="Proteomes" id="UP000076863"/>
    </source>
</evidence>
<evidence type="ECO:0000313" key="1">
    <source>
        <dbReference type="EMBL" id="OAA52755.1"/>
    </source>
</evidence>
<protein>
    <submittedName>
        <fullName evidence="1">Uncharacterized protein</fullName>
    </submittedName>
</protein>
<keyword evidence="2" id="KW-1185">Reference proteome</keyword>
<comment type="caution">
    <text evidence="1">The sequence shown here is derived from an EMBL/GenBank/DDBJ whole genome shotgun (WGS) entry which is preliminary data.</text>
</comment>
<name>A0A162I623_9HYPO</name>